<gene>
    <name evidence="3" type="ORF">GCM10010238_43810</name>
</gene>
<reference evidence="3" key="2">
    <citation type="submission" date="2020-09" db="EMBL/GenBank/DDBJ databases">
        <authorList>
            <person name="Sun Q."/>
            <person name="Ohkuma M."/>
        </authorList>
    </citation>
    <scope>NUCLEOTIDE SEQUENCE</scope>
    <source>
        <strain evidence="3">JCM 4234</strain>
    </source>
</reference>
<dbReference type="InterPro" id="IPR046291">
    <property type="entry name" value="DUF6328"/>
</dbReference>
<organism evidence="3 4">
    <name type="scientific">Streptomyces griseoviridis</name>
    <dbReference type="NCBI Taxonomy" id="45398"/>
    <lineage>
        <taxon>Bacteria</taxon>
        <taxon>Bacillati</taxon>
        <taxon>Actinomycetota</taxon>
        <taxon>Actinomycetes</taxon>
        <taxon>Kitasatosporales</taxon>
        <taxon>Streptomycetaceae</taxon>
        <taxon>Streptomyces</taxon>
    </lineage>
</organism>
<evidence type="ECO:0000256" key="1">
    <source>
        <dbReference type="SAM" id="MobiDB-lite"/>
    </source>
</evidence>
<keyword evidence="2" id="KW-0472">Membrane</keyword>
<evidence type="ECO:0000256" key="2">
    <source>
        <dbReference type="SAM" id="Phobius"/>
    </source>
</evidence>
<keyword evidence="4" id="KW-1185">Reference proteome</keyword>
<sequence length="237" mass="24844">MRTVGSDPGPSGYPWGMADHRPCTARGETPLQRADRNFGELLQELRVTQTGVQILFAFLLSLAFTPRFPDLDTVQRATYVTTLLLAVLAAILFTAPAALHRSLFQQGAKAHIVRVSSRLASAGMGVLVFAFTGAVLLVVDVTAGRAGGLAAGATTLLLCLGLWGLLPRLVRRRTAGRTSEEPAGDAAGPRADAAAEPLGGAYAGAGRASGGSRPAAARRLPEPRRRNPARTGPSTRR</sequence>
<evidence type="ECO:0000313" key="4">
    <source>
        <dbReference type="Proteomes" id="UP000653493"/>
    </source>
</evidence>
<protein>
    <submittedName>
        <fullName evidence="3">Uncharacterized protein</fullName>
    </submittedName>
</protein>
<accession>A0A918LHC0</accession>
<reference evidence="3" key="1">
    <citation type="journal article" date="2014" name="Int. J. Syst. Evol. Microbiol.">
        <title>Complete genome sequence of Corynebacterium casei LMG S-19264T (=DSM 44701T), isolated from a smear-ripened cheese.</title>
        <authorList>
            <consortium name="US DOE Joint Genome Institute (JGI-PGF)"/>
            <person name="Walter F."/>
            <person name="Albersmeier A."/>
            <person name="Kalinowski J."/>
            <person name="Ruckert C."/>
        </authorList>
    </citation>
    <scope>NUCLEOTIDE SEQUENCE</scope>
    <source>
        <strain evidence="3">JCM 4234</strain>
    </source>
</reference>
<feature type="compositionally biased region" description="Low complexity" evidence="1">
    <location>
        <begin position="184"/>
        <end position="200"/>
    </location>
</feature>
<feature type="transmembrane region" description="Helical" evidence="2">
    <location>
        <begin position="77"/>
        <end position="99"/>
    </location>
</feature>
<feature type="region of interest" description="Disordered" evidence="1">
    <location>
        <begin position="176"/>
        <end position="237"/>
    </location>
</feature>
<feature type="transmembrane region" description="Helical" evidence="2">
    <location>
        <begin position="119"/>
        <end position="139"/>
    </location>
</feature>
<evidence type="ECO:0000313" key="3">
    <source>
        <dbReference type="EMBL" id="GGS49359.1"/>
    </source>
</evidence>
<dbReference type="Pfam" id="PF19853">
    <property type="entry name" value="DUF6328"/>
    <property type="match status" value="1"/>
</dbReference>
<name>A0A918LHC0_STRGD</name>
<keyword evidence="2" id="KW-0812">Transmembrane</keyword>
<comment type="caution">
    <text evidence="3">The sequence shown here is derived from an EMBL/GenBank/DDBJ whole genome shotgun (WGS) entry which is preliminary data.</text>
</comment>
<keyword evidence="2" id="KW-1133">Transmembrane helix</keyword>
<feature type="transmembrane region" description="Helical" evidence="2">
    <location>
        <begin position="145"/>
        <end position="166"/>
    </location>
</feature>
<dbReference type="Proteomes" id="UP000653493">
    <property type="component" value="Unassembled WGS sequence"/>
</dbReference>
<dbReference type="EMBL" id="BMSL01000013">
    <property type="protein sequence ID" value="GGS49359.1"/>
    <property type="molecule type" value="Genomic_DNA"/>
</dbReference>
<dbReference type="AlphaFoldDB" id="A0A918LHC0"/>
<proteinExistence type="predicted"/>